<dbReference type="EMBL" id="FORP01000023">
    <property type="protein sequence ID" value="SFK52659.1"/>
    <property type="molecule type" value="Genomic_DNA"/>
</dbReference>
<evidence type="ECO:0000313" key="1">
    <source>
        <dbReference type="EMBL" id="SFK52659.1"/>
    </source>
</evidence>
<name>A0A1I4AA50_9PSEU</name>
<evidence type="ECO:0000313" key="2">
    <source>
        <dbReference type="Proteomes" id="UP000199025"/>
    </source>
</evidence>
<gene>
    <name evidence="1" type="ORF">SAMN05421835_12368</name>
</gene>
<keyword evidence="2" id="KW-1185">Reference proteome</keyword>
<dbReference type="AlphaFoldDB" id="A0A1I4AA50"/>
<protein>
    <submittedName>
        <fullName evidence="1">Uncharacterized protein</fullName>
    </submittedName>
</protein>
<proteinExistence type="predicted"/>
<dbReference type="STRING" id="115433.SAMN05421835_12368"/>
<dbReference type="Proteomes" id="UP000199025">
    <property type="component" value="Unassembled WGS sequence"/>
</dbReference>
<accession>A0A1I4AA50</accession>
<organism evidence="1 2">
    <name type="scientific">Amycolatopsis sacchari</name>
    <dbReference type="NCBI Taxonomy" id="115433"/>
    <lineage>
        <taxon>Bacteria</taxon>
        <taxon>Bacillati</taxon>
        <taxon>Actinomycetota</taxon>
        <taxon>Actinomycetes</taxon>
        <taxon>Pseudonocardiales</taxon>
        <taxon>Pseudonocardiaceae</taxon>
        <taxon>Amycolatopsis</taxon>
    </lineage>
</organism>
<dbReference type="OrthoDB" id="9912705at2"/>
<reference evidence="1 2" key="1">
    <citation type="submission" date="2016-10" db="EMBL/GenBank/DDBJ databases">
        <authorList>
            <person name="de Groot N.N."/>
        </authorList>
    </citation>
    <scope>NUCLEOTIDE SEQUENCE [LARGE SCALE GENOMIC DNA]</scope>
    <source>
        <strain evidence="1 2">DSM 44468</strain>
    </source>
</reference>
<dbReference type="RefSeq" id="WP_091513983.1">
    <property type="nucleotide sequence ID" value="NZ_FORP01000023.1"/>
</dbReference>
<sequence>MSLTLTNKPAGDLRVGDWVVLHDGLPAPVTKLTHTADRVTILTDQLRVSWPATAPVPVIGGGRR</sequence>